<evidence type="ECO:0000313" key="7">
    <source>
        <dbReference type="Proteomes" id="UP000634455"/>
    </source>
</evidence>
<evidence type="ECO:0000256" key="4">
    <source>
        <dbReference type="PROSITE-ProRule" id="PRU00335"/>
    </source>
</evidence>
<dbReference type="Pfam" id="PF00440">
    <property type="entry name" value="TetR_N"/>
    <property type="match status" value="1"/>
</dbReference>
<dbReference type="EMBL" id="BMZF01000001">
    <property type="protein sequence ID" value="GHA45446.1"/>
    <property type="molecule type" value="Genomic_DNA"/>
</dbReference>
<accession>A0ABQ3CV57</accession>
<evidence type="ECO:0000256" key="2">
    <source>
        <dbReference type="ARBA" id="ARBA00023125"/>
    </source>
</evidence>
<dbReference type="InterPro" id="IPR001647">
    <property type="entry name" value="HTH_TetR"/>
</dbReference>
<comment type="caution">
    <text evidence="6">The sequence shown here is derived from an EMBL/GenBank/DDBJ whole genome shotgun (WGS) entry which is preliminary data.</text>
</comment>
<keyword evidence="2 4" id="KW-0238">DNA-binding</keyword>
<protein>
    <recommendedName>
        <fullName evidence="5">HTH tetR-type domain-containing protein</fullName>
    </recommendedName>
</protein>
<dbReference type="PROSITE" id="PS50977">
    <property type="entry name" value="HTH_TETR_2"/>
    <property type="match status" value="1"/>
</dbReference>
<sequence>MATKKRVFDAAEKIFAQRGYDGATIRDIADEAGEPLGTIHHHGGGKKTLFYRTVARRAETLSLDRLDALNQVCSNGTQTLESVLTAFIRPFFDLAVTDPNWRDYARLVAFVSADHRWREISKQCFDPIAEMFLDEITKLLPEKSKKQVAEGFVFSVSAMLALLTAQDRFGALGAGFELESTQADHLVAFCTAGFQV</sequence>
<feature type="domain" description="HTH tetR-type" evidence="5">
    <location>
        <begin position="1"/>
        <end position="61"/>
    </location>
</feature>
<evidence type="ECO:0000259" key="5">
    <source>
        <dbReference type="PROSITE" id="PS50977"/>
    </source>
</evidence>
<evidence type="ECO:0000256" key="3">
    <source>
        <dbReference type="ARBA" id="ARBA00023163"/>
    </source>
</evidence>
<dbReference type="PRINTS" id="PR00455">
    <property type="entry name" value="HTHTETR"/>
</dbReference>
<name>A0ABQ3CV57_9RHOB</name>
<gene>
    <name evidence="6" type="ORF">GCM10008927_08020</name>
</gene>
<keyword evidence="1" id="KW-0805">Transcription regulation</keyword>
<feature type="DNA-binding region" description="H-T-H motif" evidence="4">
    <location>
        <begin position="24"/>
        <end position="43"/>
    </location>
</feature>
<keyword evidence="3" id="KW-0804">Transcription</keyword>
<keyword evidence="7" id="KW-1185">Reference proteome</keyword>
<dbReference type="InterPro" id="IPR036271">
    <property type="entry name" value="Tet_transcr_reg_TetR-rel_C_sf"/>
</dbReference>
<dbReference type="SUPFAM" id="SSF48498">
    <property type="entry name" value="Tetracyclin repressor-like, C-terminal domain"/>
    <property type="match status" value="1"/>
</dbReference>
<dbReference type="InterPro" id="IPR041586">
    <property type="entry name" value="PsrA_TetR_C"/>
</dbReference>
<proteinExistence type="predicted"/>
<organism evidence="6 7">
    <name type="scientific">Paramylibacter ulvae</name>
    <dbReference type="NCBI Taxonomy" id="1651968"/>
    <lineage>
        <taxon>Bacteria</taxon>
        <taxon>Pseudomonadati</taxon>
        <taxon>Pseudomonadota</taxon>
        <taxon>Alphaproteobacteria</taxon>
        <taxon>Rhodobacterales</taxon>
        <taxon>Paracoccaceae</taxon>
        <taxon>Paramylibacter</taxon>
    </lineage>
</organism>
<dbReference type="Gene3D" id="1.10.357.10">
    <property type="entry name" value="Tetracycline Repressor, domain 2"/>
    <property type="match status" value="1"/>
</dbReference>
<reference evidence="7" key="1">
    <citation type="journal article" date="2019" name="Int. J. Syst. Evol. Microbiol.">
        <title>The Global Catalogue of Microorganisms (GCM) 10K type strain sequencing project: providing services to taxonomists for standard genome sequencing and annotation.</title>
        <authorList>
            <consortium name="The Broad Institute Genomics Platform"/>
            <consortium name="The Broad Institute Genome Sequencing Center for Infectious Disease"/>
            <person name="Wu L."/>
            <person name="Ma J."/>
        </authorList>
    </citation>
    <scope>NUCLEOTIDE SEQUENCE [LARGE SCALE GENOMIC DNA]</scope>
    <source>
        <strain evidence="7">KCTC 32465</strain>
    </source>
</reference>
<dbReference type="InterPro" id="IPR009057">
    <property type="entry name" value="Homeodomain-like_sf"/>
</dbReference>
<dbReference type="Proteomes" id="UP000634455">
    <property type="component" value="Unassembled WGS sequence"/>
</dbReference>
<dbReference type="SUPFAM" id="SSF46689">
    <property type="entry name" value="Homeodomain-like"/>
    <property type="match status" value="1"/>
</dbReference>
<evidence type="ECO:0000313" key="6">
    <source>
        <dbReference type="EMBL" id="GHA45446.1"/>
    </source>
</evidence>
<evidence type="ECO:0000256" key="1">
    <source>
        <dbReference type="ARBA" id="ARBA00023015"/>
    </source>
</evidence>
<dbReference type="InterPro" id="IPR050109">
    <property type="entry name" value="HTH-type_TetR-like_transc_reg"/>
</dbReference>
<dbReference type="PANTHER" id="PTHR30055:SF234">
    <property type="entry name" value="HTH-TYPE TRANSCRIPTIONAL REGULATOR BETI"/>
    <property type="match status" value="1"/>
</dbReference>
<dbReference type="Pfam" id="PF17939">
    <property type="entry name" value="TetR_C_30"/>
    <property type="match status" value="1"/>
</dbReference>
<dbReference type="PANTHER" id="PTHR30055">
    <property type="entry name" value="HTH-TYPE TRANSCRIPTIONAL REGULATOR RUTR"/>
    <property type="match status" value="1"/>
</dbReference>